<evidence type="ECO:0000313" key="1">
    <source>
        <dbReference type="EMBL" id="GGJ47799.1"/>
    </source>
</evidence>
<proteinExistence type="predicted"/>
<gene>
    <name evidence="1" type="ORF">GCM10010121_068780</name>
</gene>
<accession>A0A917LA03</accession>
<dbReference type="Proteomes" id="UP000657574">
    <property type="component" value="Unassembled WGS sequence"/>
</dbReference>
<dbReference type="EMBL" id="BMQA01000034">
    <property type="protein sequence ID" value="GGJ47799.1"/>
    <property type="molecule type" value="Genomic_DNA"/>
</dbReference>
<name>A0A917LA03_9ACTN</name>
<keyword evidence="2" id="KW-1185">Reference proteome</keyword>
<dbReference type="AlphaFoldDB" id="A0A917LA03"/>
<sequence length="62" mass="6657">MTYAAAAVDSYEFAHTPLLASSDRYDAAPGVLADEGARQGRVSISAPRDKVSLVFDRSVTPW</sequence>
<reference evidence="1" key="1">
    <citation type="journal article" date="2014" name="Int. J. Syst. Evol. Microbiol.">
        <title>Complete genome sequence of Corynebacterium casei LMG S-19264T (=DSM 44701T), isolated from a smear-ripened cheese.</title>
        <authorList>
            <consortium name="US DOE Joint Genome Institute (JGI-PGF)"/>
            <person name="Walter F."/>
            <person name="Albersmeier A."/>
            <person name="Kalinowski J."/>
            <person name="Ruckert C."/>
        </authorList>
    </citation>
    <scope>NUCLEOTIDE SEQUENCE</scope>
    <source>
        <strain evidence="1">JCM 3086</strain>
    </source>
</reference>
<reference evidence="1" key="2">
    <citation type="submission" date="2020-09" db="EMBL/GenBank/DDBJ databases">
        <authorList>
            <person name="Sun Q."/>
            <person name="Ohkuma M."/>
        </authorList>
    </citation>
    <scope>NUCLEOTIDE SEQUENCE</scope>
    <source>
        <strain evidence="1">JCM 3086</strain>
    </source>
</reference>
<organism evidence="1 2">
    <name type="scientific">Streptomyces brasiliensis</name>
    <dbReference type="NCBI Taxonomy" id="1954"/>
    <lineage>
        <taxon>Bacteria</taxon>
        <taxon>Bacillati</taxon>
        <taxon>Actinomycetota</taxon>
        <taxon>Actinomycetes</taxon>
        <taxon>Kitasatosporales</taxon>
        <taxon>Streptomycetaceae</taxon>
        <taxon>Streptomyces</taxon>
    </lineage>
</organism>
<comment type="caution">
    <text evidence="1">The sequence shown here is derived from an EMBL/GenBank/DDBJ whole genome shotgun (WGS) entry which is preliminary data.</text>
</comment>
<evidence type="ECO:0000313" key="2">
    <source>
        <dbReference type="Proteomes" id="UP000657574"/>
    </source>
</evidence>
<protein>
    <submittedName>
        <fullName evidence="1">Uncharacterized protein</fullName>
    </submittedName>
</protein>